<dbReference type="AlphaFoldDB" id="A0A9P4NDL4"/>
<dbReference type="Proteomes" id="UP000800235">
    <property type="component" value="Unassembled WGS sequence"/>
</dbReference>
<feature type="compositionally biased region" description="Polar residues" evidence="1">
    <location>
        <begin position="101"/>
        <end position="128"/>
    </location>
</feature>
<dbReference type="OrthoDB" id="5419666at2759"/>
<name>A0A9P4NDL4_9PEZI</name>
<gene>
    <name evidence="2" type="ORF">EJ08DRAFT_673823</name>
</gene>
<evidence type="ECO:0000313" key="3">
    <source>
        <dbReference type="Proteomes" id="UP000800235"/>
    </source>
</evidence>
<reference evidence="2" key="1">
    <citation type="journal article" date="2020" name="Stud. Mycol.">
        <title>101 Dothideomycetes genomes: a test case for predicting lifestyles and emergence of pathogens.</title>
        <authorList>
            <person name="Haridas S."/>
            <person name="Albert R."/>
            <person name="Binder M."/>
            <person name="Bloem J."/>
            <person name="Labutti K."/>
            <person name="Salamov A."/>
            <person name="Andreopoulos B."/>
            <person name="Baker S."/>
            <person name="Barry K."/>
            <person name="Bills G."/>
            <person name="Bluhm B."/>
            <person name="Cannon C."/>
            <person name="Castanera R."/>
            <person name="Culley D."/>
            <person name="Daum C."/>
            <person name="Ezra D."/>
            <person name="Gonzalez J."/>
            <person name="Henrissat B."/>
            <person name="Kuo A."/>
            <person name="Liang C."/>
            <person name="Lipzen A."/>
            <person name="Lutzoni F."/>
            <person name="Magnuson J."/>
            <person name="Mondo S."/>
            <person name="Nolan M."/>
            <person name="Ohm R."/>
            <person name="Pangilinan J."/>
            <person name="Park H.-J."/>
            <person name="Ramirez L."/>
            <person name="Alfaro M."/>
            <person name="Sun H."/>
            <person name="Tritt A."/>
            <person name="Yoshinaga Y."/>
            <person name="Zwiers L.-H."/>
            <person name="Turgeon B."/>
            <person name="Goodwin S."/>
            <person name="Spatafora J."/>
            <person name="Crous P."/>
            <person name="Grigoriev I."/>
        </authorList>
    </citation>
    <scope>NUCLEOTIDE SEQUENCE</scope>
    <source>
        <strain evidence="2">CBS 130266</strain>
    </source>
</reference>
<comment type="caution">
    <text evidence="2">The sequence shown here is derived from an EMBL/GenBank/DDBJ whole genome shotgun (WGS) entry which is preliminary data.</text>
</comment>
<evidence type="ECO:0000313" key="2">
    <source>
        <dbReference type="EMBL" id="KAF2415792.1"/>
    </source>
</evidence>
<feature type="region of interest" description="Disordered" evidence="1">
    <location>
        <begin position="1"/>
        <end position="37"/>
    </location>
</feature>
<proteinExistence type="predicted"/>
<sequence length="254" mass="28117">MSITRAFTLRSRRSEKTTPLTMPLRTASMRGSDKPVDIRKISSPMALVSATNMLAYNAPDVSMLRAQRKASSSVSSGSSRSSADDSDSSAGSHLSRDTMLTDVSTPGSATNSLYYTNSKRSPRRSASSFELRHNSTSTTSSPEIPSRAPSHSKQAHERLARKRSLQQVSSAMESRSSFDFFTADLDKLHPFEKELEQLDEVAEEFGGVVRDVERESDVAVIIEKGLARFCADDYLREIRPIFARIFEPQAVAWI</sequence>
<evidence type="ECO:0000256" key="1">
    <source>
        <dbReference type="SAM" id="MobiDB-lite"/>
    </source>
</evidence>
<feature type="region of interest" description="Disordered" evidence="1">
    <location>
        <begin position="67"/>
        <end position="155"/>
    </location>
</feature>
<dbReference type="EMBL" id="MU007182">
    <property type="protein sequence ID" value="KAF2415792.1"/>
    <property type="molecule type" value="Genomic_DNA"/>
</dbReference>
<accession>A0A9P4NDL4</accession>
<feature type="compositionally biased region" description="Low complexity" evidence="1">
    <location>
        <begin position="69"/>
        <end position="81"/>
    </location>
</feature>
<protein>
    <submittedName>
        <fullName evidence="2">Uncharacterized protein</fullName>
    </submittedName>
</protein>
<keyword evidence="3" id="KW-1185">Reference proteome</keyword>
<organism evidence="2 3">
    <name type="scientific">Tothia fuscella</name>
    <dbReference type="NCBI Taxonomy" id="1048955"/>
    <lineage>
        <taxon>Eukaryota</taxon>
        <taxon>Fungi</taxon>
        <taxon>Dikarya</taxon>
        <taxon>Ascomycota</taxon>
        <taxon>Pezizomycotina</taxon>
        <taxon>Dothideomycetes</taxon>
        <taxon>Pleosporomycetidae</taxon>
        <taxon>Venturiales</taxon>
        <taxon>Cylindrosympodiaceae</taxon>
        <taxon>Tothia</taxon>
    </lineage>
</organism>